<accession>A0A166E3F6</accession>
<organism evidence="2 3">
    <name type="scientific">Athelia psychrophila</name>
    <dbReference type="NCBI Taxonomy" id="1759441"/>
    <lineage>
        <taxon>Eukaryota</taxon>
        <taxon>Fungi</taxon>
        <taxon>Dikarya</taxon>
        <taxon>Basidiomycota</taxon>
        <taxon>Agaricomycotina</taxon>
        <taxon>Agaricomycetes</taxon>
        <taxon>Agaricomycetidae</taxon>
        <taxon>Atheliales</taxon>
        <taxon>Atheliaceae</taxon>
        <taxon>Athelia</taxon>
    </lineage>
</organism>
<sequence length="62" mass="6781">MVGSCSKSQIHIPICHDVIWFASAIALEFSLWCPNLSRRAVCPRPGSRPLGPDLHLFSMGCA</sequence>
<evidence type="ECO:0000313" key="3">
    <source>
        <dbReference type="Proteomes" id="UP000076532"/>
    </source>
</evidence>
<keyword evidence="3" id="KW-1185">Reference proteome</keyword>
<dbReference type="AlphaFoldDB" id="A0A166E3F6"/>
<gene>
    <name evidence="2" type="ORF">FIBSPDRAFT_867269</name>
    <name evidence="1" type="ORF">FIBSPDRAFT_879367</name>
</gene>
<evidence type="ECO:0000313" key="2">
    <source>
        <dbReference type="EMBL" id="KZP15350.1"/>
    </source>
</evidence>
<name>A0A166E3F6_9AGAM</name>
<evidence type="ECO:0000313" key="1">
    <source>
        <dbReference type="EMBL" id="KZP03545.1"/>
    </source>
</evidence>
<proteinExistence type="predicted"/>
<reference evidence="2 3" key="1">
    <citation type="journal article" date="2016" name="Mol. Biol. Evol.">
        <title>Comparative Genomics of Early-Diverging Mushroom-Forming Fungi Provides Insights into the Origins of Lignocellulose Decay Capabilities.</title>
        <authorList>
            <person name="Nagy L.G."/>
            <person name="Riley R."/>
            <person name="Tritt A."/>
            <person name="Adam C."/>
            <person name="Daum C."/>
            <person name="Floudas D."/>
            <person name="Sun H."/>
            <person name="Yadav J.S."/>
            <person name="Pangilinan J."/>
            <person name="Larsson K.H."/>
            <person name="Matsuura K."/>
            <person name="Barry K."/>
            <person name="Labutti K."/>
            <person name="Kuo R."/>
            <person name="Ohm R.A."/>
            <person name="Bhattacharya S.S."/>
            <person name="Shirouzu T."/>
            <person name="Yoshinaga Y."/>
            <person name="Martin F.M."/>
            <person name="Grigoriev I.V."/>
            <person name="Hibbett D.S."/>
        </authorList>
    </citation>
    <scope>NUCLEOTIDE SEQUENCE [LARGE SCALE GENOMIC DNA]</scope>
    <source>
        <strain evidence="2 3">CBS 109695</strain>
    </source>
</reference>
<dbReference type="Proteomes" id="UP000076532">
    <property type="component" value="Unassembled WGS sequence"/>
</dbReference>
<dbReference type="EMBL" id="KV418045">
    <property type="protein sequence ID" value="KZP03545.1"/>
    <property type="molecule type" value="Genomic_DNA"/>
</dbReference>
<protein>
    <submittedName>
        <fullName evidence="2">Uncharacterized protein</fullName>
    </submittedName>
</protein>
<dbReference type="EMBL" id="KV417605">
    <property type="protein sequence ID" value="KZP15350.1"/>
    <property type="molecule type" value="Genomic_DNA"/>
</dbReference>